<sequence>MEVLSPTLSAANMKPVNCFKTNFAHLKHVNGFKTNFRGRVFCKGIDIGWDFGGGFSIGREENRIDGLKRTPLVVVKAKKNKKKEKEDTHSFTAKPDEATGPFPEAVLLKKKEVQEDGRLLPEFADAEEEQLYEFLSLQKESDMDIDRTRHYEVVYLIHEDRVDEVDCVVSKFQDYINEKSGKIWRLNNWGLRRLAYKIKKARNANYILMNFELGAQWINELKSLLDKDERVIRHLVIKRDKAISEDCPPPPEFHTLHPNFMADDMDDEDGDIEEYDVDDYDEEEDEETKMVGDDDDDDVDDDGKGFDDESMGIVTYEWVSNESVWNLKRRIDEERQTIVGDENYTGCFYSANVLRRKREGLDGIYWVLTDIVLMYFLCVL</sequence>
<dbReference type="GO" id="GO:0006364">
    <property type="term" value="P:rRNA processing"/>
    <property type="evidence" value="ECO:0007669"/>
    <property type="project" value="EnsemblPlants"/>
</dbReference>
<dbReference type="GO" id="GO:0051644">
    <property type="term" value="P:plastid localization"/>
    <property type="evidence" value="ECO:0007669"/>
    <property type="project" value="EnsemblPlants"/>
</dbReference>
<comment type="similarity">
    <text evidence="1">Belongs to the bacterial ribosomal protein bS6 family.</text>
</comment>
<dbReference type="Gene3D" id="3.30.70.60">
    <property type="match status" value="1"/>
</dbReference>
<evidence type="ECO:0000256" key="4">
    <source>
        <dbReference type="ARBA" id="ARBA00022980"/>
    </source>
</evidence>
<organism evidence="7 8">
    <name type="scientific">Amborella trichopoda</name>
    <dbReference type="NCBI Taxonomy" id="13333"/>
    <lineage>
        <taxon>Eukaryota</taxon>
        <taxon>Viridiplantae</taxon>
        <taxon>Streptophyta</taxon>
        <taxon>Embryophyta</taxon>
        <taxon>Tracheophyta</taxon>
        <taxon>Spermatophyta</taxon>
        <taxon>Magnoliopsida</taxon>
        <taxon>Amborellales</taxon>
        <taxon>Amborellaceae</taxon>
        <taxon>Amborella</taxon>
    </lineage>
</organism>
<dbReference type="PANTHER" id="PTHR21011:SF1">
    <property type="entry name" value="SMALL RIBOSOMAL SUBUNIT PROTEIN BS6M"/>
    <property type="match status" value="1"/>
</dbReference>
<dbReference type="eggNOG" id="ENOG502QU7T">
    <property type="taxonomic scope" value="Eukaryota"/>
</dbReference>
<dbReference type="InterPro" id="IPR000529">
    <property type="entry name" value="Ribosomal_bS6"/>
</dbReference>
<feature type="region of interest" description="Disordered" evidence="6">
    <location>
        <begin position="79"/>
        <end position="99"/>
    </location>
</feature>
<dbReference type="GO" id="GO:0010468">
    <property type="term" value="P:regulation of gene expression"/>
    <property type="evidence" value="ECO:0007669"/>
    <property type="project" value="EnsemblPlants"/>
</dbReference>
<dbReference type="Proteomes" id="UP000017836">
    <property type="component" value="Unassembled WGS sequence"/>
</dbReference>
<evidence type="ECO:0000256" key="6">
    <source>
        <dbReference type="SAM" id="MobiDB-lite"/>
    </source>
</evidence>
<evidence type="ECO:0000256" key="2">
    <source>
        <dbReference type="ARBA" id="ARBA00022730"/>
    </source>
</evidence>
<dbReference type="PANTHER" id="PTHR21011">
    <property type="entry name" value="MITOCHONDRIAL 28S RIBOSOMAL PROTEIN S6"/>
    <property type="match status" value="1"/>
</dbReference>
<evidence type="ECO:0000256" key="3">
    <source>
        <dbReference type="ARBA" id="ARBA00022884"/>
    </source>
</evidence>
<protein>
    <recommendedName>
        <fullName evidence="9">Ribosomal protein S6</fullName>
    </recommendedName>
</protein>
<dbReference type="GO" id="GO:2001279">
    <property type="term" value="P:regulation of unsaturated fatty acid biosynthetic process"/>
    <property type="evidence" value="ECO:0007669"/>
    <property type="project" value="EnsemblPlants"/>
</dbReference>
<gene>
    <name evidence="7" type="ORF">AMTR_s00078p00065640</name>
</gene>
<dbReference type="GO" id="GO:0070181">
    <property type="term" value="F:small ribosomal subunit rRNA binding"/>
    <property type="evidence" value="ECO:0000318"/>
    <property type="project" value="GO_Central"/>
</dbReference>
<proteinExistence type="inferred from homology"/>
<dbReference type="GO" id="GO:0008380">
    <property type="term" value="P:RNA splicing"/>
    <property type="evidence" value="ECO:0007669"/>
    <property type="project" value="EnsemblPlants"/>
</dbReference>
<name>W1P764_AMBTC</name>
<dbReference type="InterPro" id="IPR014717">
    <property type="entry name" value="Transl_elong_EF1B/ribsomal_bS6"/>
</dbReference>
<dbReference type="PROSITE" id="PS01048">
    <property type="entry name" value="RIBOSOMAL_S6"/>
    <property type="match status" value="1"/>
</dbReference>
<reference evidence="8" key="1">
    <citation type="journal article" date="2013" name="Science">
        <title>The Amborella genome and the evolution of flowering plants.</title>
        <authorList>
            <consortium name="Amborella Genome Project"/>
        </authorList>
    </citation>
    <scope>NUCLEOTIDE SEQUENCE [LARGE SCALE GENOMIC DNA]</scope>
</reference>
<feature type="region of interest" description="Disordered" evidence="6">
    <location>
        <begin position="267"/>
        <end position="300"/>
    </location>
</feature>
<keyword evidence="4" id="KW-0689">Ribosomal protein</keyword>
<dbReference type="GO" id="GO:0015935">
    <property type="term" value="C:small ribosomal subunit"/>
    <property type="evidence" value="ECO:0000318"/>
    <property type="project" value="GO_Central"/>
</dbReference>
<dbReference type="GO" id="GO:2000023">
    <property type="term" value="P:regulation of lateral root development"/>
    <property type="evidence" value="ECO:0007669"/>
    <property type="project" value="EnsemblPlants"/>
</dbReference>
<accession>W1P764</accession>
<dbReference type="GO" id="GO:0010082">
    <property type="term" value="P:regulation of root meristem growth"/>
    <property type="evidence" value="ECO:0007669"/>
    <property type="project" value="EnsemblPlants"/>
</dbReference>
<dbReference type="HOGENOM" id="CLU_728331_0_0_1"/>
<dbReference type="GO" id="GO:0042794">
    <property type="term" value="P:plastid rRNA transcription"/>
    <property type="evidence" value="ECO:0007669"/>
    <property type="project" value="EnsemblPlants"/>
</dbReference>
<dbReference type="STRING" id="13333.W1P764"/>
<evidence type="ECO:0000313" key="8">
    <source>
        <dbReference type="Proteomes" id="UP000017836"/>
    </source>
</evidence>
<dbReference type="InterPro" id="IPR020814">
    <property type="entry name" value="Ribosomal_S6_plastid/chlpt"/>
</dbReference>
<dbReference type="InterPro" id="IPR035980">
    <property type="entry name" value="Ribosomal_bS6_sf"/>
</dbReference>
<dbReference type="CDD" id="cd00473">
    <property type="entry name" value="bS6"/>
    <property type="match status" value="1"/>
</dbReference>
<dbReference type="GO" id="GO:0010071">
    <property type="term" value="P:root meristem specification"/>
    <property type="evidence" value="ECO:0007669"/>
    <property type="project" value="EnsemblPlants"/>
</dbReference>
<keyword evidence="3" id="KW-0694">RNA-binding</keyword>
<keyword evidence="2" id="KW-0699">rRNA-binding</keyword>
<dbReference type="Gramene" id="ERN03758">
    <property type="protein sequence ID" value="ERN03758"/>
    <property type="gene ID" value="AMTR_s00078p00065640"/>
</dbReference>
<evidence type="ECO:0008006" key="9">
    <source>
        <dbReference type="Google" id="ProtNLM"/>
    </source>
</evidence>
<keyword evidence="5" id="KW-0687">Ribonucleoprotein</keyword>
<dbReference type="HAMAP" id="MF_00360">
    <property type="entry name" value="Ribosomal_bS6"/>
    <property type="match status" value="1"/>
</dbReference>
<dbReference type="InterPro" id="IPR020815">
    <property type="entry name" value="Ribosomal_bS6_CS"/>
</dbReference>
<dbReference type="NCBIfam" id="TIGR00166">
    <property type="entry name" value="S6"/>
    <property type="match status" value="1"/>
</dbReference>
<feature type="compositionally biased region" description="Basic and acidic residues" evidence="6">
    <location>
        <begin position="83"/>
        <end position="97"/>
    </location>
</feature>
<dbReference type="GO" id="GO:0003735">
    <property type="term" value="F:structural constituent of ribosome"/>
    <property type="evidence" value="ECO:0000318"/>
    <property type="project" value="GO_Central"/>
</dbReference>
<dbReference type="FunFam" id="3.30.70.60:FF:000002">
    <property type="entry name" value="30S ribosomal protein S6"/>
    <property type="match status" value="1"/>
</dbReference>
<dbReference type="Pfam" id="PF01250">
    <property type="entry name" value="Ribosomal_S6"/>
    <property type="match status" value="1"/>
</dbReference>
<evidence type="ECO:0000256" key="5">
    <source>
        <dbReference type="ARBA" id="ARBA00023274"/>
    </source>
</evidence>
<dbReference type="GO" id="GO:0080022">
    <property type="term" value="P:primary root development"/>
    <property type="evidence" value="ECO:0007669"/>
    <property type="project" value="EnsemblPlants"/>
</dbReference>
<dbReference type="GO" id="GO:0009507">
    <property type="term" value="C:chloroplast"/>
    <property type="evidence" value="ECO:0007669"/>
    <property type="project" value="EnsemblPlants"/>
</dbReference>
<dbReference type="GO" id="GO:0010109">
    <property type="term" value="P:regulation of photosynthesis"/>
    <property type="evidence" value="ECO:0007669"/>
    <property type="project" value="EnsemblPlants"/>
</dbReference>
<keyword evidence="8" id="KW-1185">Reference proteome</keyword>
<dbReference type="AlphaFoldDB" id="W1P764"/>
<evidence type="ECO:0000256" key="1">
    <source>
        <dbReference type="ARBA" id="ARBA00009512"/>
    </source>
</evidence>
<dbReference type="GO" id="GO:0006412">
    <property type="term" value="P:translation"/>
    <property type="evidence" value="ECO:0007669"/>
    <property type="project" value="InterPro"/>
</dbReference>
<evidence type="ECO:0000313" key="7">
    <source>
        <dbReference type="EMBL" id="ERN03758.1"/>
    </source>
</evidence>
<dbReference type="EMBL" id="KI394330">
    <property type="protein sequence ID" value="ERN03758.1"/>
    <property type="molecule type" value="Genomic_DNA"/>
</dbReference>
<dbReference type="SUPFAM" id="SSF54995">
    <property type="entry name" value="Ribosomal protein S6"/>
    <property type="match status" value="1"/>
</dbReference>